<organism evidence="2 3">
    <name type="scientific">Thiomicrorhabdus marina</name>
    <dbReference type="NCBI Taxonomy" id="2818442"/>
    <lineage>
        <taxon>Bacteria</taxon>
        <taxon>Pseudomonadati</taxon>
        <taxon>Pseudomonadota</taxon>
        <taxon>Gammaproteobacteria</taxon>
        <taxon>Thiotrichales</taxon>
        <taxon>Piscirickettsiaceae</taxon>
        <taxon>Thiomicrorhabdus</taxon>
    </lineage>
</organism>
<evidence type="ECO:0008006" key="4">
    <source>
        <dbReference type="Google" id="ProtNLM"/>
    </source>
</evidence>
<gene>
    <name evidence="2" type="ORF">J3998_10155</name>
</gene>
<keyword evidence="3" id="KW-1185">Reference proteome</keyword>
<reference evidence="2 3" key="1">
    <citation type="submission" date="2021-03" db="EMBL/GenBank/DDBJ databases">
        <title>Thiomicrorhabdus sp.nov.,novel sulfur-oxidizing bacteria isolated from coastal sediment.</title>
        <authorList>
            <person name="Liu X."/>
        </authorList>
    </citation>
    <scope>NUCLEOTIDE SEQUENCE [LARGE SCALE GENOMIC DNA]</scope>
    <source>
        <strain evidence="2 3">6S2-11</strain>
    </source>
</reference>
<feature type="chain" id="PRO_5045717221" description="YceI family protein" evidence="1">
    <location>
        <begin position="23"/>
        <end position="154"/>
    </location>
</feature>
<protein>
    <recommendedName>
        <fullName evidence="4">YceI family protein</fullName>
    </recommendedName>
</protein>
<evidence type="ECO:0000256" key="1">
    <source>
        <dbReference type="SAM" id="SignalP"/>
    </source>
</evidence>
<accession>A0ABS3Q787</accession>
<dbReference type="EMBL" id="JAGETV010000021">
    <property type="protein sequence ID" value="MBO1927938.1"/>
    <property type="molecule type" value="Genomic_DNA"/>
</dbReference>
<evidence type="ECO:0000313" key="3">
    <source>
        <dbReference type="Proteomes" id="UP000664835"/>
    </source>
</evidence>
<keyword evidence="1" id="KW-0732">Signal</keyword>
<evidence type="ECO:0000313" key="2">
    <source>
        <dbReference type="EMBL" id="MBO1927938.1"/>
    </source>
</evidence>
<proteinExistence type="predicted"/>
<name>A0ABS3Q787_9GAMM</name>
<dbReference type="RefSeq" id="WP_208150552.1">
    <property type="nucleotide sequence ID" value="NZ_JAGETV010000021.1"/>
</dbReference>
<sequence>MTMLAKILLSALMFSMAGLANASGFIIDSAHSAISYNAVQTSAVKAETLKNISGAISKQGDVNVIVGLQDYDASQALLKTKIDLAKLWQMPTMQRLKVPATLQMSGSSKVVNLELLAAKVAGGQLLVVSIEPVIVDVANEQLSVNFVVSFNPVS</sequence>
<dbReference type="Proteomes" id="UP000664835">
    <property type="component" value="Unassembled WGS sequence"/>
</dbReference>
<feature type="signal peptide" evidence="1">
    <location>
        <begin position="1"/>
        <end position="22"/>
    </location>
</feature>
<comment type="caution">
    <text evidence="2">The sequence shown here is derived from an EMBL/GenBank/DDBJ whole genome shotgun (WGS) entry which is preliminary data.</text>
</comment>